<evidence type="ECO:0000256" key="1">
    <source>
        <dbReference type="ARBA" id="ARBA00004418"/>
    </source>
</evidence>
<dbReference type="Gene3D" id="3.40.190.10">
    <property type="entry name" value="Periplasmic binding protein-like II"/>
    <property type="match status" value="1"/>
</dbReference>
<dbReference type="PROSITE" id="PS51318">
    <property type="entry name" value="TAT"/>
    <property type="match status" value="1"/>
</dbReference>
<feature type="transmembrane region" description="Helical" evidence="4">
    <location>
        <begin position="21"/>
        <end position="43"/>
    </location>
</feature>
<protein>
    <submittedName>
        <fullName evidence="6">Peptide/nickel transport system substrate-binding protein</fullName>
    </submittedName>
</protein>
<keyword evidence="4" id="KW-0472">Membrane</keyword>
<reference evidence="6 7" key="1">
    <citation type="submission" date="2023-07" db="EMBL/GenBank/DDBJ databases">
        <title>Genomic Encyclopedia of Type Strains, Phase IV (KMG-IV): sequencing the most valuable type-strain genomes for metagenomic binning, comparative biology and taxonomic classification.</title>
        <authorList>
            <person name="Goeker M."/>
        </authorList>
    </citation>
    <scope>NUCLEOTIDE SEQUENCE [LARGE SCALE GENOMIC DNA]</scope>
    <source>
        <strain evidence="6 7">DSM 5896</strain>
    </source>
</reference>
<proteinExistence type="inferred from homology"/>
<dbReference type="InterPro" id="IPR039424">
    <property type="entry name" value="SBP_5"/>
</dbReference>
<dbReference type="Gene3D" id="3.10.105.10">
    <property type="entry name" value="Dipeptide-binding Protein, Domain 3"/>
    <property type="match status" value="1"/>
</dbReference>
<evidence type="ECO:0000313" key="7">
    <source>
        <dbReference type="Proteomes" id="UP001237448"/>
    </source>
</evidence>
<dbReference type="SUPFAM" id="SSF53850">
    <property type="entry name" value="Periplasmic binding protein-like II"/>
    <property type="match status" value="1"/>
</dbReference>
<comment type="caution">
    <text evidence="6">The sequence shown here is derived from an EMBL/GenBank/DDBJ whole genome shotgun (WGS) entry which is preliminary data.</text>
</comment>
<dbReference type="Proteomes" id="UP001237448">
    <property type="component" value="Unassembled WGS sequence"/>
</dbReference>
<name>A0ABU0FEC8_9HYPH</name>
<evidence type="ECO:0000256" key="4">
    <source>
        <dbReference type="SAM" id="Phobius"/>
    </source>
</evidence>
<dbReference type="InterPro" id="IPR006311">
    <property type="entry name" value="TAT_signal"/>
</dbReference>
<dbReference type="InterPro" id="IPR030678">
    <property type="entry name" value="Peptide/Ni-bd"/>
</dbReference>
<keyword evidence="4" id="KW-0812">Transmembrane</keyword>
<dbReference type="PANTHER" id="PTHR30290">
    <property type="entry name" value="PERIPLASMIC BINDING COMPONENT OF ABC TRANSPORTER"/>
    <property type="match status" value="1"/>
</dbReference>
<dbReference type="PANTHER" id="PTHR30290:SF38">
    <property type="entry name" value="D,D-DIPEPTIDE-BINDING PERIPLASMIC PROTEIN DDPA-RELATED"/>
    <property type="match status" value="1"/>
</dbReference>
<comment type="similarity">
    <text evidence="2">Belongs to the bacterial solute-binding protein 5 family.</text>
</comment>
<evidence type="ECO:0000256" key="2">
    <source>
        <dbReference type="ARBA" id="ARBA00005695"/>
    </source>
</evidence>
<comment type="subcellular location">
    <subcellularLocation>
        <location evidence="1">Periplasm</location>
    </subcellularLocation>
</comment>
<keyword evidence="3" id="KW-0732">Signal</keyword>
<gene>
    <name evidence="6" type="ORF">J3R73_002755</name>
</gene>
<evidence type="ECO:0000313" key="6">
    <source>
        <dbReference type="EMBL" id="MDQ0392963.1"/>
    </source>
</evidence>
<dbReference type="EMBL" id="JAUSVK010000001">
    <property type="protein sequence ID" value="MDQ0392963.1"/>
    <property type="molecule type" value="Genomic_DNA"/>
</dbReference>
<dbReference type="Pfam" id="PF00496">
    <property type="entry name" value="SBP_bac_5"/>
    <property type="match status" value="1"/>
</dbReference>
<accession>A0ABU0FEC8</accession>
<keyword evidence="7" id="KW-1185">Reference proteome</keyword>
<keyword evidence="4" id="KW-1133">Transmembrane helix</keyword>
<evidence type="ECO:0000256" key="3">
    <source>
        <dbReference type="ARBA" id="ARBA00022729"/>
    </source>
</evidence>
<organism evidence="6 7">
    <name type="scientific">Labrys monachus</name>
    <dbReference type="NCBI Taxonomy" id="217067"/>
    <lineage>
        <taxon>Bacteria</taxon>
        <taxon>Pseudomonadati</taxon>
        <taxon>Pseudomonadota</taxon>
        <taxon>Alphaproteobacteria</taxon>
        <taxon>Hyphomicrobiales</taxon>
        <taxon>Xanthobacteraceae</taxon>
        <taxon>Labrys</taxon>
    </lineage>
</organism>
<dbReference type="PIRSF" id="PIRSF002741">
    <property type="entry name" value="MppA"/>
    <property type="match status" value="1"/>
</dbReference>
<evidence type="ECO:0000259" key="5">
    <source>
        <dbReference type="Pfam" id="PF00496"/>
    </source>
</evidence>
<dbReference type="CDD" id="cd08503">
    <property type="entry name" value="PBP2_NikA_DppA_OppA_like_17"/>
    <property type="match status" value="1"/>
</dbReference>
<feature type="domain" description="Solute-binding protein family 5" evidence="5">
    <location>
        <begin position="102"/>
        <end position="442"/>
    </location>
</feature>
<dbReference type="InterPro" id="IPR000914">
    <property type="entry name" value="SBP_5_dom"/>
</dbReference>
<dbReference type="RefSeq" id="WP_307427658.1">
    <property type="nucleotide sequence ID" value="NZ_JAUSVK010000001.1"/>
</dbReference>
<sequence length="541" mass="59698">MLLKGPVHSSSRPPLFSRRTFLHGSAGIGAGVLAMMCGFAPTLRPARAWGAAMPKRGGTIRYANTDTLKPLVDPATVDALGPSDAVRGCAEFLTEVDEHNLPHPHLLETLTSSEDLKTWTLVVRKGPVFNTPTPRALDADDVVFNFKRWLDPKLGSSMNGLLSPYLDASGVEKIDDHTVRLHLKAPSSTLAYDLYHYAGAVVPREFEGDFLKQPWGTGPFELVEYVPNQSFTLKARKDYWRDGADGQKLPYLDQVVCIDVRSQASAQVAGLTSGQFDLALGIDYAAYKALAAEPDLVMSRIKSAGTVLFRARVDQKPFDDPRVRLALRLVQDRNQITQLSLGDTGFVGNDDLVAPDVDPAYAPLDTPKRDVERAKALLAEAGLGQGFRTEFRYPTSPDFIATAAQVYAQQCRDIGVQLDLVPMPPDSYWAKWTDWTFAAPQWSHRPLATMTMGLCLRPGAAWNETRYADPTFESLLDEVNGIVEVEARRKVYAKIQARLREDGPFADPLFMYALAAQSPKVKGFVPTAFRYGTFSDTWLDA</sequence>